<keyword evidence="3" id="KW-1003">Cell membrane</keyword>
<feature type="transmembrane region" description="Helical" evidence="7">
    <location>
        <begin position="172"/>
        <end position="196"/>
    </location>
</feature>
<name>A0A927BQF0_9BACL</name>
<dbReference type="PANTHER" id="PTHR30193:SF1">
    <property type="entry name" value="ABC TRANSPORTER PERMEASE PROTEIN YESP-RELATED"/>
    <property type="match status" value="1"/>
</dbReference>
<protein>
    <submittedName>
        <fullName evidence="9">Sugar ABC transporter permease</fullName>
    </submittedName>
</protein>
<dbReference type="InterPro" id="IPR000515">
    <property type="entry name" value="MetI-like"/>
</dbReference>
<evidence type="ECO:0000256" key="7">
    <source>
        <dbReference type="RuleBase" id="RU363032"/>
    </source>
</evidence>
<feature type="transmembrane region" description="Helical" evidence="7">
    <location>
        <begin position="282"/>
        <end position="299"/>
    </location>
</feature>
<keyword evidence="4 7" id="KW-0812">Transmembrane</keyword>
<keyword evidence="2 7" id="KW-0813">Transport</keyword>
<evidence type="ECO:0000313" key="10">
    <source>
        <dbReference type="Proteomes" id="UP000621560"/>
    </source>
</evidence>
<dbReference type="Proteomes" id="UP000621560">
    <property type="component" value="Unassembled WGS sequence"/>
</dbReference>
<keyword evidence="10" id="KW-1185">Reference proteome</keyword>
<dbReference type="RefSeq" id="WP_190915880.1">
    <property type="nucleotide sequence ID" value="NZ_JACXIZ010000012.1"/>
</dbReference>
<dbReference type="EMBL" id="JACXIZ010000012">
    <property type="protein sequence ID" value="MBD2844842.1"/>
    <property type="molecule type" value="Genomic_DNA"/>
</dbReference>
<evidence type="ECO:0000256" key="3">
    <source>
        <dbReference type="ARBA" id="ARBA00022475"/>
    </source>
</evidence>
<dbReference type="PROSITE" id="PS50928">
    <property type="entry name" value="ABC_TM1"/>
    <property type="match status" value="1"/>
</dbReference>
<dbReference type="SUPFAM" id="SSF160964">
    <property type="entry name" value="MalF N-terminal region-like"/>
    <property type="match status" value="1"/>
</dbReference>
<dbReference type="CDD" id="cd06261">
    <property type="entry name" value="TM_PBP2"/>
    <property type="match status" value="1"/>
</dbReference>
<evidence type="ECO:0000256" key="1">
    <source>
        <dbReference type="ARBA" id="ARBA00004651"/>
    </source>
</evidence>
<dbReference type="AlphaFoldDB" id="A0A927BQF0"/>
<gene>
    <name evidence="9" type="ORF">IDH44_06530</name>
</gene>
<comment type="caution">
    <text evidence="9">The sequence shown here is derived from an EMBL/GenBank/DDBJ whole genome shotgun (WGS) entry which is preliminary data.</text>
</comment>
<comment type="subcellular location">
    <subcellularLocation>
        <location evidence="1 7">Cell membrane</location>
        <topology evidence="1 7">Multi-pass membrane protein</topology>
    </subcellularLocation>
</comment>
<dbReference type="SUPFAM" id="SSF161098">
    <property type="entry name" value="MetI-like"/>
    <property type="match status" value="1"/>
</dbReference>
<reference evidence="9" key="1">
    <citation type="submission" date="2020-09" db="EMBL/GenBank/DDBJ databases">
        <title>A novel bacterium of genus Paenibacillus, isolated from South China Sea.</title>
        <authorList>
            <person name="Huang H."/>
            <person name="Mo K."/>
            <person name="Hu Y."/>
        </authorList>
    </citation>
    <scope>NUCLEOTIDE SEQUENCE</scope>
    <source>
        <strain evidence="9">IB182496</strain>
    </source>
</reference>
<dbReference type="Gene3D" id="1.10.3720.10">
    <property type="entry name" value="MetI-like"/>
    <property type="match status" value="1"/>
</dbReference>
<feature type="transmembrane region" description="Helical" evidence="7">
    <location>
        <begin position="91"/>
        <end position="112"/>
    </location>
</feature>
<feature type="transmembrane region" description="Helical" evidence="7">
    <location>
        <begin position="124"/>
        <end position="145"/>
    </location>
</feature>
<keyword evidence="5 7" id="KW-1133">Transmembrane helix</keyword>
<evidence type="ECO:0000256" key="4">
    <source>
        <dbReference type="ARBA" id="ARBA00022692"/>
    </source>
</evidence>
<evidence type="ECO:0000256" key="2">
    <source>
        <dbReference type="ARBA" id="ARBA00022448"/>
    </source>
</evidence>
<accession>A0A927BQF0</accession>
<feature type="transmembrane region" description="Helical" evidence="7">
    <location>
        <begin position="29"/>
        <end position="54"/>
    </location>
</feature>
<sequence>MNNQPAAGASASPRLRLPRKRRAKGQRIGLLYISPWILGFIVLTLVPFVASLIYSFTDYSMVREQRFVGLANYIEMFTKDPDFYQSLRVTLLYVVMAVPAKLVVALLVAMLLNRTMRGMGIYRTIYYLPSILGGSVAVSVLWRFLFMREGMVNEVLSYLSIPALNWLGDPQLALFTITLLPVWEFGSSMVLFLAGLKQVPRELYEASRVDGAGKARAFFSITLPMLTPIVLFNLIMQMINAFQQFTAAFVITDGGPTKATYLYGLMLYDNAFQFFKMGYASAQSWVLFVIILAFTLILFKTSNRWAHYEDGGDGR</sequence>
<evidence type="ECO:0000259" key="8">
    <source>
        <dbReference type="PROSITE" id="PS50928"/>
    </source>
</evidence>
<comment type="similarity">
    <text evidence="7">Belongs to the binding-protein-dependent transport system permease family.</text>
</comment>
<dbReference type="InterPro" id="IPR051393">
    <property type="entry name" value="ABC_transporter_permease"/>
</dbReference>
<evidence type="ECO:0000313" key="9">
    <source>
        <dbReference type="EMBL" id="MBD2844842.1"/>
    </source>
</evidence>
<evidence type="ECO:0000256" key="6">
    <source>
        <dbReference type="ARBA" id="ARBA00023136"/>
    </source>
</evidence>
<proteinExistence type="inferred from homology"/>
<keyword evidence="6 7" id="KW-0472">Membrane</keyword>
<feature type="transmembrane region" description="Helical" evidence="7">
    <location>
        <begin position="217"/>
        <end position="239"/>
    </location>
</feature>
<dbReference type="InterPro" id="IPR035906">
    <property type="entry name" value="MetI-like_sf"/>
</dbReference>
<dbReference type="Pfam" id="PF00528">
    <property type="entry name" value="BPD_transp_1"/>
    <property type="match status" value="1"/>
</dbReference>
<dbReference type="GO" id="GO:0055085">
    <property type="term" value="P:transmembrane transport"/>
    <property type="evidence" value="ECO:0007669"/>
    <property type="project" value="InterPro"/>
</dbReference>
<organism evidence="9 10">
    <name type="scientific">Paenibacillus sabuli</name>
    <dbReference type="NCBI Taxonomy" id="2772509"/>
    <lineage>
        <taxon>Bacteria</taxon>
        <taxon>Bacillati</taxon>
        <taxon>Bacillota</taxon>
        <taxon>Bacilli</taxon>
        <taxon>Bacillales</taxon>
        <taxon>Paenibacillaceae</taxon>
        <taxon>Paenibacillus</taxon>
    </lineage>
</organism>
<feature type="domain" description="ABC transmembrane type-1" evidence="8">
    <location>
        <begin position="87"/>
        <end position="298"/>
    </location>
</feature>
<dbReference type="GO" id="GO:0005886">
    <property type="term" value="C:plasma membrane"/>
    <property type="evidence" value="ECO:0007669"/>
    <property type="project" value="UniProtKB-SubCell"/>
</dbReference>
<evidence type="ECO:0000256" key="5">
    <source>
        <dbReference type="ARBA" id="ARBA00022989"/>
    </source>
</evidence>
<dbReference type="PANTHER" id="PTHR30193">
    <property type="entry name" value="ABC TRANSPORTER PERMEASE PROTEIN"/>
    <property type="match status" value="1"/>
</dbReference>